<dbReference type="AlphaFoldDB" id="A0A8J2T3F0"/>
<keyword evidence="2" id="KW-1185">Reference proteome</keyword>
<organism evidence="1 2">
    <name type="scientific">Pelagomonas calceolata</name>
    <dbReference type="NCBI Taxonomy" id="35677"/>
    <lineage>
        <taxon>Eukaryota</taxon>
        <taxon>Sar</taxon>
        <taxon>Stramenopiles</taxon>
        <taxon>Ochrophyta</taxon>
        <taxon>Pelagophyceae</taxon>
        <taxon>Pelagomonadales</taxon>
        <taxon>Pelagomonadaceae</taxon>
        <taxon>Pelagomonas</taxon>
    </lineage>
</organism>
<accession>A0A8J2T3F0</accession>
<sequence>MSPEELDDEMEALQPARANRGRAVVVGAALLSSALFAVSAKQSTQTRARINVEMARKAVREQQDVTKDLYVPTTEADTSHSSDPRVDPCLPDSSAPITKFPSLIQLAAGYSAEGVPYGGVLFSDRGQYAELHGGTDYDLQGMRTNVIAKYDELLANCLTSKGARAADVCEHVYDTQCELDRSDDEKKGQVSCVEDCVNSRFAQFVESEGIVEDASTCAYPVLSGFLLAPNVIKSCIDPAYDATEGGKHASSIAGCYDCVTTCLAGDHFSFICSAETPKYLY</sequence>
<dbReference type="Proteomes" id="UP000789595">
    <property type="component" value="Unassembled WGS sequence"/>
</dbReference>
<dbReference type="OrthoDB" id="10616125at2759"/>
<dbReference type="EMBL" id="CAKKNE010000006">
    <property type="protein sequence ID" value="CAH0380002.1"/>
    <property type="molecule type" value="Genomic_DNA"/>
</dbReference>
<reference evidence="1" key="1">
    <citation type="submission" date="2021-11" db="EMBL/GenBank/DDBJ databases">
        <authorList>
            <consortium name="Genoscope - CEA"/>
            <person name="William W."/>
        </authorList>
    </citation>
    <scope>NUCLEOTIDE SEQUENCE</scope>
</reference>
<name>A0A8J2T3F0_9STRA</name>
<gene>
    <name evidence="1" type="ORF">PECAL_6P16370</name>
</gene>
<protein>
    <submittedName>
        <fullName evidence="1">Uncharacterized protein</fullName>
    </submittedName>
</protein>
<comment type="caution">
    <text evidence="1">The sequence shown here is derived from an EMBL/GenBank/DDBJ whole genome shotgun (WGS) entry which is preliminary data.</text>
</comment>
<proteinExistence type="predicted"/>
<evidence type="ECO:0000313" key="1">
    <source>
        <dbReference type="EMBL" id="CAH0380002.1"/>
    </source>
</evidence>
<evidence type="ECO:0000313" key="2">
    <source>
        <dbReference type="Proteomes" id="UP000789595"/>
    </source>
</evidence>